<keyword evidence="3" id="KW-1185">Reference proteome</keyword>
<dbReference type="AlphaFoldDB" id="A0A6A5YHU9"/>
<protein>
    <submittedName>
        <fullName evidence="2">Uncharacterized protein</fullName>
    </submittedName>
</protein>
<dbReference type="EMBL" id="ML977360">
    <property type="protein sequence ID" value="KAF2106646.1"/>
    <property type="molecule type" value="Genomic_DNA"/>
</dbReference>
<evidence type="ECO:0000313" key="3">
    <source>
        <dbReference type="Proteomes" id="UP000799770"/>
    </source>
</evidence>
<dbReference type="Proteomes" id="UP000799770">
    <property type="component" value="Unassembled WGS sequence"/>
</dbReference>
<dbReference type="OrthoDB" id="3886018at2759"/>
<accession>A0A6A5YHU9</accession>
<reference evidence="2" key="1">
    <citation type="journal article" date="2020" name="Stud. Mycol.">
        <title>101 Dothideomycetes genomes: a test case for predicting lifestyles and emergence of pathogens.</title>
        <authorList>
            <person name="Haridas S."/>
            <person name="Albert R."/>
            <person name="Binder M."/>
            <person name="Bloem J."/>
            <person name="Labutti K."/>
            <person name="Salamov A."/>
            <person name="Andreopoulos B."/>
            <person name="Baker S."/>
            <person name="Barry K."/>
            <person name="Bills G."/>
            <person name="Bluhm B."/>
            <person name="Cannon C."/>
            <person name="Castanera R."/>
            <person name="Culley D."/>
            <person name="Daum C."/>
            <person name="Ezra D."/>
            <person name="Gonzalez J."/>
            <person name="Henrissat B."/>
            <person name="Kuo A."/>
            <person name="Liang C."/>
            <person name="Lipzen A."/>
            <person name="Lutzoni F."/>
            <person name="Magnuson J."/>
            <person name="Mondo S."/>
            <person name="Nolan M."/>
            <person name="Ohm R."/>
            <person name="Pangilinan J."/>
            <person name="Park H.-J."/>
            <person name="Ramirez L."/>
            <person name="Alfaro M."/>
            <person name="Sun H."/>
            <person name="Tritt A."/>
            <person name="Yoshinaga Y."/>
            <person name="Zwiers L.-H."/>
            <person name="Turgeon B."/>
            <person name="Goodwin S."/>
            <person name="Spatafora J."/>
            <person name="Crous P."/>
            <person name="Grigoriev I."/>
        </authorList>
    </citation>
    <scope>NUCLEOTIDE SEQUENCE</scope>
    <source>
        <strain evidence="2">CBS 627.86</strain>
    </source>
</reference>
<evidence type="ECO:0000256" key="1">
    <source>
        <dbReference type="SAM" id="MobiDB-lite"/>
    </source>
</evidence>
<evidence type="ECO:0000313" key="2">
    <source>
        <dbReference type="EMBL" id="KAF2106646.1"/>
    </source>
</evidence>
<name>A0A6A5YHU9_9PLEO</name>
<sequence length="831" mass="93855">MRARFQDASKEQKDDPTDTLRNFIPHGTSSDGRKDLVPSALLRKLDDKKVTMGLINMYGCTSIVVVSKKAIWWSHFWEGPSFGFWEHTARGQFWRDNWIYTPNNERDGDLMPTQFRMDVLDTLWAVGPCSMREPPRNFKGIWCETGGEGLFKPETEPEVMIIAPRKDRFDVALDLYPKVQSNLRYPGHVNAITNTLKDIFKDDPDFGTDRIHTYGYDASDGHDKEADPTNEGGNPFAYTKMNGKFIFQYDPREATVPHQKAAMQLWAELQPKPILEKTWEVPACQAEYQRLLDAVDSDGNSTADFCGCSSSNCTMEIRYCSATCKECLSSDLGNITFDAVVAELPRPSSNPSPDQAFNFLKYELMEAQAEQLRSPSLLTNFLPHGVDSAANTGVPTTVFRDFWTNPVKFGIVNLYGCTSVMVISELAFWASHFWEIPAFRADESATALSPKFQSDVLDWISSTEFCWITLRGQTRSSSLACEVGRGRFSPLWSPQIVILTPKNREKLYSGNLQEPYTAQPGVIDYNRLEYPVEVKKIIDELRGVFQQTEASFLGQVTVVDYKPIRSDPGATPPEIGGSGQYKWAAGKFLLEYDPRAKPGMDGVRNRAAGVDVWAEDRPVPVFSRRWRPWLCQHSLTDPVKRDLSEAEEAPKVCECDVWSCPYSTLSTQTSSSTASSSSNRAGTSTVFVTVQPTPSPTPSFAHGVCRIRIQESTNDERKHTKMHLEIQDNNQRLIYSGDRDDIGRGKTIYISADDHPLGYDISITLDWADNGDWREFGNTLRFGGSSKVDYQATDKRKTPYCDAQDWDYGKFYVIFGLDKHPTRQADCFWTC</sequence>
<feature type="compositionally biased region" description="Basic and acidic residues" evidence="1">
    <location>
        <begin position="1"/>
        <end position="18"/>
    </location>
</feature>
<organism evidence="2 3">
    <name type="scientific">Lophiotrema nucula</name>
    <dbReference type="NCBI Taxonomy" id="690887"/>
    <lineage>
        <taxon>Eukaryota</taxon>
        <taxon>Fungi</taxon>
        <taxon>Dikarya</taxon>
        <taxon>Ascomycota</taxon>
        <taxon>Pezizomycotina</taxon>
        <taxon>Dothideomycetes</taxon>
        <taxon>Pleosporomycetidae</taxon>
        <taxon>Pleosporales</taxon>
        <taxon>Lophiotremataceae</taxon>
        <taxon>Lophiotrema</taxon>
    </lineage>
</organism>
<proteinExistence type="predicted"/>
<feature type="region of interest" description="Disordered" evidence="1">
    <location>
        <begin position="1"/>
        <end position="32"/>
    </location>
</feature>
<gene>
    <name evidence="2" type="ORF">BDV96DRAFT_328330</name>
</gene>